<dbReference type="Proteomes" id="UP001321543">
    <property type="component" value="Chromosome"/>
</dbReference>
<evidence type="ECO:0000313" key="3">
    <source>
        <dbReference type="Proteomes" id="UP001321543"/>
    </source>
</evidence>
<keyword evidence="3" id="KW-1185">Reference proteome</keyword>
<dbReference type="Pfam" id="PF00455">
    <property type="entry name" value="DeoRC"/>
    <property type="match status" value="1"/>
</dbReference>
<proteinExistence type="predicted"/>
<gene>
    <name evidence="2" type="ORF">GCM10025863_27440</name>
</gene>
<dbReference type="EMBL" id="AP027728">
    <property type="protein sequence ID" value="BDZ40130.1"/>
    <property type="molecule type" value="Genomic_DNA"/>
</dbReference>
<feature type="domain" description="DeoR-like transcriptional repressor C-terminal sensor" evidence="1">
    <location>
        <begin position="1"/>
        <end position="62"/>
    </location>
</feature>
<reference evidence="3" key="1">
    <citation type="journal article" date="2019" name="Int. J. Syst. Evol. Microbiol.">
        <title>The Global Catalogue of Microorganisms (GCM) 10K type strain sequencing project: providing services to taxonomists for standard genome sequencing and annotation.</title>
        <authorList>
            <consortium name="The Broad Institute Genomics Platform"/>
            <consortium name="The Broad Institute Genome Sequencing Center for Infectious Disease"/>
            <person name="Wu L."/>
            <person name="Ma J."/>
        </authorList>
    </citation>
    <scope>NUCLEOTIDE SEQUENCE [LARGE SCALE GENOMIC DNA]</scope>
    <source>
        <strain evidence="3">NBRC 106310</strain>
    </source>
</reference>
<protein>
    <recommendedName>
        <fullName evidence="1">DeoR-like transcriptional repressor C-terminal sensor domain-containing protein</fullName>
    </recommendedName>
</protein>
<evidence type="ECO:0000259" key="1">
    <source>
        <dbReference type="Pfam" id="PF00455"/>
    </source>
</evidence>
<dbReference type="InterPro" id="IPR037171">
    <property type="entry name" value="NagB/RpiA_transferase-like"/>
</dbReference>
<evidence type="ECO:0000313" key="2">
    <source>
        <dbReference type="EMBL" id="BDZ40130.1"/>
    </source>
</evidence>
<dbReference type="SUPFAM" id="SSF100950">
    <property type="entry name" value="NagB/RpiA/CoA transferase-like"/>
    <property type="match status" value="1"/>
</dbReference>
<accession>A0ABM8FWN7</accession>
<dbReference type="InterPro" id="IPR014036">
    <property type="entry name" value="DeoR-like_C"/>
</dbReference>
<sequence length="84" mass="8793">MGIAGVNAHGLYIERNLELSTKRAIMAASDRVVLVAASSKLGRSDLVRLGDFHDIDVLVTDHEPPAAIAAALADADVEVIVTGE</sequence>
<organism evidence="2 3">
    <name type="scientific">Microbacterium suwonense</name>
    <dbReference type="NCBI Taxonomy" id="683047"/>
    <lineage>
        <taxon>Bacteria</taxon>
        <taxon>Bacillati</taxon>
        <taxon>Actinomycetota</taxon>
        <taxon>Actinomycetes</taxon>
        <taxon>Micrococcales</taxon>
        <taxon>Microbacteriaceae</taxon>
        <taxon>Microbacterium</taxon>
    </lineage>
</organism>
<name>A0ABM8FWN7_9MICO</name>